<reference evidence="3 4" key="1">
    <citation type="submission" date="2017-03" db="EMBL/GenBank/DDBJ databases">
        <title>Genomes of endolithic fungi from Antarctica.</title>
        <authorList>
            <person name="Coleine C."/>
            <person name="Masonjones S."/>
            <person name="Stajich J.E."/>
        </authorList>
    </citation>
    <scope>NUCLEOTIDE SEQUENCE [LARGE SCALE GENOMIC DNA]</scope>
    <source>
        <strain evidence="3 4">CCFEE 6315</strain>
    </source>
</reference>
<feature type="compositionally biased region" description="Low complexity" evidence="1">
    <location>
        <begin position="29"/>
        <end position="60"/>
    </location>
</feature>
<name>A0A4U0TQG6_9PEZI</name>
<keyword evidence="4" id="KW-1185">Reference proteome</keyword>
<feature type="compositionally biased region" description="Polar residues" evidence="1">
    <location>
        <begin position="314"/>
        <end position="335"/>
    </location>
</feature>
<dbReference type="Pfam" id="PF26434">
    <property type="entry name" value="YAG7_C"/>
    <property type="match status" value="1"/>
</dbReference>
<feature type="compositionally biased region" description="Gly residues" evidence="1">
    <location>
        <begin position="524"/>
        <end position="536"/>
    </location>
</feature>
<organism evidence="3 4">
    <name type="scientific">Salinomyces thailandicus</name>
    <dbReference type="NCBI Taxonomy" id="706561"/>
    <lineage>
        <taxon>Eukaryota</taxon>
        <taxon>Fungi</taxon>
        <taxon>Dikarya</taxon>
        <taxon>Ascomycota</taxon>
        <taxon>Pezizomycotina</taxon>
        <taxon>Dothideomycetes</taxon>
        <taxon>Dothideomycetidae</taxon>
        <taxon>Mycosphaerellales</taxon>
        <taxon>Teratosphaeriaceae</taxon>
        <taxon>Salinomyces</taxon>
    </lineage>
</organism>
<evidence type="ECO:0000259" key="2">
    <source>
        <dbReference type="Pfam" id="PF26434"/>
    </source>
</evidence>
<gene>
    <name evidence="3" type="ORF">B0A50_06866</name>
</gene>
<evidence type="ECO:0000313" key="3">
    <source>
        <dbReference type="EMBL" id="TKA24126.1"/>
    </source>
</evidence>
<dbReference type="EMBL" id="NAJL01000047">
    <property type="protein sequence ID" value="TKA24126.1"/>
    <property type="molecule type" value="Genomic_DNA"/>
</dbReference>
<comment type="caution">
    <text evidence="3">The sequence shown here is derived from an EMBL/GenBank/DDBJ whole genome shotgun (WGS) entry which is preliminary data.</text>
</comment>
<accession>A0A4U0TQG6</accession>
<protein>
    <recommendedName>
        <fullName evidence="2">YAG7-like dimerisation domain-containing protein</fullName>
    </recommendedName>
</protein>
<feature type="region of interest" description="Disordered" evidence="1">
    <location>
        <begin position="372"/>
        <end position="546"/>
    </location>
</feature>
<feature type="region of interest" description="Disordered" evidence="1">
    <location>
        <begin position="282"/>
        <end position="342"/>
    </location>
</feature>
<dbReference type="AlphaFoldDB" id="A0A4U0TQG6"/>
<feature type="compositionally biased region" description="Polar residues" evidence="1">
    <location>
        <begin position="287"/>
        <end position="300"/>
    </location>
</feature>
<feature type="domain" description="YAG7-like dimerisation" evidence="2">
    <location>
        <begin position="181"/>
        <end position="262"/>
    </location>
</feature>
<evidence type="ECO:0000256" key="1">
    <source>
        <dbReference type="SAM" id="MobiDB-lite"/>
    </source>
</evidence>
<dbReference type="Proteomes" id="UP000308549">
    <property type="component" value="Unassembled WGS sequence"/>
</dbReference>
<sequence length="546" mass="56310">MSSAAMETAQAVPPGESKSARKKRAKVEAQANGTPTTAPTAPALPQTPGEEASSQGAEAEGALEHPHLRELQKQMRNLHKRLAGLQKIDVVQQAHPGVSLDQLVAQRHINLDQKAAAEKKPQIQAQLKDVETQVRVFRQVTAEYQAQTQKQKEDLTAAHQQELRQAKEAARLEAMAASAGQLREKLLLFSQFLSAAAAKRNIEEEAGTDEGMAFEGALLLVYGGDKRAVDAAVSIIDGTDEPVPNIEGSLLGVKYSQIKQSSIDHAPFQTEEQWANDVAEANAAGDSPQTSALPSGSDPTLVNAGLTELEAPGQQPSGTSADSTQPQDIISSPANAGTGAEAGNLAGERWDAGAGAQESSGNGMMEESYEMIPRPNEEVDNPAPAAQTEAGEKVGGTSWADETTAAEGPSGGGGNKAGEAWDVKAAGSTQEVPAWAAIEPASAPNAWADTSKTTGTAQAGDGFTQIPSRPRGRGGAPGAGRGRDGSDFRGRGRGRGGPFRGGDGDGRGRGRGGGGFRGDRGRGGGEGGRGGRGRGGPPKADAAPRS</sequence>
<proteinExistence type="predicted"/>
<feature type="region of interest" description="Disordered" evidence="1">
    <location>
        <begin position="1"/>
        <end position="60"/>
    </location>
</feature>
<evidence type="ECO:0000313" key="4">
    <source>
        <dbReference type="Proteomes" id="UP000308549"/>
    </source>
</evidence>
<dbReference type="OrthoDB" id="5399559at2759"/>
<feature type="compositionally biased region" description="Polar residues" evidence="1">
    <location>
        <begin position="448"/>
        <end position="457"/>
    </location>
</feature>
<feature type="compositionally biased region" description="Basic and acidic residues" evidence="1">
    <location>
        <begin position="481"/>
        <end position="490"/>
    </location>
</feature>
<dbReference type="InterPro" id="IPR058602">
    <property type="entry name" value="YAG7_dimerisation_dom"/>
</dbReference>